<dbReference type="SUPFAM" id="SSF51182">
    <property type="entry name" value="RmlC-like cupins"/>
    <property type="match status" value="1"/>
</dbReference>
<evidence type="ECO:0008006" key="7">
    <source>
        <dbReference type="Google" id="ProtNLM"/>
    </source>
</evidence>
<comment type="caution">
    <text evidence="5">The sequence shown here is derived from an EMBL/GenBank/DDBJ whole genome shotgun (WGS) entry which is preliminary data.</text>
</comment>
<dbReference type="Gene3D" id="2.60.120.480">
    <property type="entry name" value="Ureidoglycolate hydrolase"/>
    <property type="match status" value="1"/>
</dbReference>
<proteinExistence type="predicted"/>
<dbReference type="OrthoDB" id="9804602at2"/>
<gene>
    <name evidence="5" type="ORF">AUP43_04250</name>
</gene>
<dbReference type="AlphaFoldDB" id="A0A154WGB9"/>
<accession>A0A154WGB9</accession>
<dbReference type="InterPro" id="IPR011051">
    <property type="entry name" value="RmlC_Cupin_sf"/>
</dbReference>
<dbReference type="InterPro" id="IPR007247">
    <property type="entry name" value="Ureidogly_lyase"/>
</dbReference>
<dbReference type="InterPro" id="IPR047233">
    <property type="entry name" value="UAH_cupin"/>
</dbReference>
<evidence type="ECO:0000313" key="6">
    <source>
        <dbReference type="Proteomes" id="UP000076400"/>
    </source>
</evidence>
<sequence length="160" mass="16987">MTLIAAPLTEAAFAPFGRVVEAPAKAGRAYFGPLIENSRPSASLDFSLTHTAASALPFEARVMERHPLTAQAFLALDVSRFLVIVAPGSASAGGEEGPDMTRARAFIGRQGQALVYAPAVWHHGMIALDHPGRFSILMWCAPDGRDDEFVTLETPVTVGA</sequence>
<dbReference type="RefSeq" id="WP_067551771.1">
    <property type="nucleotide sequence ID" value="NZ_LPXN01000013.1"/>
</dbReference>
<dbReference type="STRING" id="580166.AUP43_04250"/>
<protein>
    <recommendedName>
        <fullName evidence="7">Ureidoglycolate hydrolase</fullName>
    </recommendedName>
</protein>
<keyword evidence="3" id="KW-0456">Lyase</keyword>
<comment type="catalytic activity">
    <reaction evidence="4">
        <text>(S)-ureidoglycolate = urea + glyoxylate</text>
        <dbReference type="Rhea" id="RHEA:11304"/>
        <dbReference type="ChEBI" id="CHEBI:16199"/>
        <dbReference type="ChEBI" id="CHEBI:36655"/>
        <dbReference type="ChEBI" id="CHEBI:57296"/>
        <dbReference type="EC" id="4.3.2.3"/>
    </reaction>
</comment>
<reference evidence="5 6" key="1">
    <citation type="submission" date="2015-12" db="EMBL/GenBank/DDBJ databases">
        <title>Genome sequence of Oceanibaculum pacificum MCCC 1A02656.</title>
        <authorList>
            <person name="Lu L."/>
            <person name="Lai Q."/>
            <person name="Shao Z."/>
            <person name="Qian P."/>
        </authorList>
    </citation>
    <scope>NUCLEOTIDE SEQUENCE [LARGE SCALE GENOMIC DNA]</scope>
    <source>
        <strain evidence="5 6">MCCC 1A02656</strain>
    </source>
</reference>
<organism evidence="5 6">
    <name type="scientific">Oceanibaculum pacificum</name>
    <dbReference type="NCBI Taxonomy" id="580166"/>
    <lineage>
        <taxon>Bacteria</taxon>
        <taxon>Pseudomonadati</taxon>
        <taxon>Pseudomonadota</taxon>
        <taxon>Alphaproteobacteria</taxon>
        <taxon>Rhodospirillales</taxon>
        <taxon>Oceanibaculaceae</taxon>
        <taxon>Oceanibaculum</taxon>
    </lineage>
</organism>
<dbReference type="GO" id="GO:0004848">
    <property type="term" value="F:ureidoglycolate hydrolase activity"/>
    <property type="evidence" value="ECO:0007669"/>
    <property type="project" value="InterPro"/>
</dbReference>
<dbReference type="InterPro" id="IPR024060">
    <property type="entry name" value="Ureidoglycolate_lyase_dom_sf"/>
</dbReference>
<keyword evidence="2" id="KW-0659">Purine metabolism</keyword>
<dbReference type="Pfam" id="PF04115">
    <property type="entry name" value="Ureidogly_lyase"/>
    <property type="match status" value="1"/>
</dbReference>
<dbReference type="Proteomes" id="UP000076400">
    <property type="component" value="Unassembled WGS sequence"/>
</dbReference>
<keyword evidence="6" id="KW-1185">Reference proteome</keyword>
<dbReference type="EMBL" id="LPXN01000013">
    <property type="protein sequence ID" value="KZD12573.1"/>
    <property type="molecule type" value="Genomic_DNA"/>
</dbReference>
<dbReference type="GO" id="GO:0006144">
    <property type="term" value="P:purine nucleobase metabolic process"/>
    <property type="evidence" value="ECO:0007669"/>
    <property type="project" value="UniProtKB-KW"/>
</dbReference>
<evidence type="ECO:0000256" key="4">
    <source>
        <dbReference type="ARBA" id="ARBA00047684"/>
    </source>
</evidence>
<evidence type="ECO:0000256" key="2">
    <source>
        <dbReference type="ARBA" id="ARBA00022631"/>
    </source>
</evidence>
<evidence type="ECO:0000256" key="1">
    <source>
        <dbReference type="ARBA" id="ARBA00011738"/>
    </source>
</evidence>
<dbReference type="PANTHER" id="PTHR21221">
    <property type="entry name" value="UREIDOGLYCOLATE HYDROLASE"/>
    <property type="match status" value="1"/>
</dbReference>
<dbReference type="CDD" id="cd20298">
    <property type="entry name" value="cupin_UAH"/>
    <property type="match status" value="1"/>
</dbReference>
<dbReference type="GO" id="GO:0050385">
    <property type="term" value="F:ureidoglycolate lyase activity"/>
    <property type="evidence" value="ECO:0007669"/>
    <property type="project" value="UniProtKB-EC"/>
</dbReference>
<dbReference type="GO" id="GO:0000256">
    <property type="term" value="P:allantoin catabolic process"/>
    <property type="evidence" value="ECO:0007669"/>
    <property type="project" value="InterPro"/>
</dbReference>
<comment type="subunit">
    <text evidence="1">Homodimer.</text>
</comment>
<evidence type="ECO:0000256" key="3">
    <source>
        <dbReference type="ARBA" id="ARBA00023239"/>
    </source>
</evidence>
<name>A0A154WGB9_9PROT</name>
<evidence type="ECO:0000313" key="5">
    <source>
        <dbReference type="EMBL" id="KZD12573.1"/>
    </source>
</evidence>
<dbReference type="PANTHER" id="PTHR21221:SF1">
    <property type="entry name" value="UREIDOGLYCOLATE LYASE"/>
    <property type="match status" value="1"/>
</dbReference>